<evidence type="ECO:0000313" key="5">
    <source>
        <dbReference type="Proteomes" id="UP000050761"/>
    </source>
</evidence>
<dbReference type="EMBL" id="UZAH01032337">
    <property type="protein sequence ID" value="VDP21185.1"/>
    <property type="molecule type" value="Genomic_DNA"/>
</dbReference>
<organism evidence="5 6">
    <name type="scientific">Heligmosomoides polygyrus</name>
    <name type="common">Parasitic roundworm</name>
    <dbReference type="NCBI Taxonomy" id="6339"/>
    <lineage>
        <taxon>Eukaryota</taxon>
        <taxon>Metazoa</taxon>
        <taxon>Ecdysozoa</taxon>
        <taxon>Nematoda</taxon>
        <taxon>Chromadorea</taxon>
        <taxon>Rhabditida</taxon>
        <taxon>Rhabditina</taxon>
        <taxon>Rhabditomorpha</taxon>
        <taxon>Strongyloidea</taxon>
        <taxon>Heligmosomidae</taxon>
        <taxon>Heligmosomoides</taxon>
    </lineage>
</organism>
<evidence type="ECO:0000256" key="1">
    <source>
        <dbReference type="SAM" id="MobiDB-lite"/>
    </source>
</evidence>
<feature type="region of interest" description="Disordered" evidence="1">
    <location>
        <begin position="222"/>
        <end position="246"/>
    </location>
</feature>
<evidence type="ECO:0000313" key="6">
    <source>
        <dbReference type="WBParaSite" id="HPBE_0002065301-mRNA-1"/>
    </source>
</evidence>
<proteinExistence type="predicted"/>
<evidence type="ECO:0000313" key="4">
    <source>
        <dbReference type="EMBL" id="VDP21185.1"/>
    </source>
</evidence>
<reference evidence="6" key="2">
    <citation type="submission" date="2019-09" db="UniProtKB">
        <authorList>
            <consortium name="WormBaseParasite"/>
        </authorList>
    </citation>
    <scope>IDENTIFICATION</scope>
</reference>
<sequence length="261" mass="29080">MLSSLFAVVIVLHGALARVPTVRTELRSYICQANDCRLEFEGARDEWIAINDNGCYKEYEEELEETVEFCPLQCNGSTDAVIIEQIPASESCVIGSTVNVVQRRNDWFLWRGEECQKEPTMFKIGCTFDARLKPGKKEEKRPMTKPTRPRMEGTAMLVPASPLVLEEIATTQKTRGDADIFPKEVDLLLKATPALKEDNTNVAPAAAGDKAPKKAADLHLKAPMDVTQGKSSSERTTSNDDDQLPNEIDLLLKAMFPSYRD</sequence>
<dbReference type="OrthoDB" id="5849460at2759"/>
<dbReference type="AlphaFoldDB" id="A0A183GEB0"/>
<name>A0A183GEB0_HELPZ</name>
<dbReference type="Pfam" id="PF25096">
    <property type="entry name" value="DUF7808"/>
    <property type="match status" value="1"/>
</dbReference>
<keyword evidence="5" id="KW-1185">Reference proteome</keyword>
<protein>
    <submittedName>
        <fullName evidence="6">DUF4789 domain-containing protein</fullName>
    </submittedName>
</protein>
<gene>
    <name evidence="4" type="ORF">HPBE_LOCUS20652</name>
</gene>
<feature type="signal peptide" evidence="2">
    <location>
        <begin position="1"/>
        <end position="17"/>
    </location>
</feature>
<evidence type="ECO:0000256" key="2">
    <source>
        <dbReference type="SAM" id="SignalP"/>
    </source>
</evidence>
<dbReference type="PANTHER" id="PTHR34493:SF5">
    <property type="entry name" value="WSC DOMAIN-CONTAINING PROTEIN"/>
    <property type="match status" value="1"/>
</dbReference>
<dbReference type="PANTHER" id="PTHR34493">
    <property type="entry name" value="PROTEIN CBG13422-RELATED"/>
    <property type="match status" value="1"/>
</dbReference>
<feature type="chain" id="PRO_5044552059" evidence="2">
    <location>
        <begin position="18"/>
        <end position="261"/>
    </location>
</feature>
<reference evidence="4 5" key="1">
    <citation type="submission" date="2018-11" db="EMBL/GenBank/DDBJ databases">
        <authorList>
            <consortium name="Pathogen Informatics"/>
        </authorList>
    </citation>
    <scope>NUCLEOTIDE SEQUENCE [LARGE SCALE GENOMIC DNA]</scope>
</reference>
<dbReference type="Proteomes" id="UP000050761">
    <property type="component" value="Unassembled WGS sequence"/>
</dbReference>
<dbReference type="WBParaSite" id="HPBE_0002065301-mRNA-1">
    <property type="protein sequence ID" value="HPBE_0002065301-mRNA-1"/>
    <property type="gene ID" value="HPBE_0002065301"/>
</dbReference>
<accession>A0A183GEB0</accession>
<evidence type="ECO:0000259" key="3">
    <source>
        <dbReference type="Pfam" id="PF25096"/>
    </source>
</evidence>
<dbReference type="InterPro" id="IPR056710">
    <property type="entry name" value="DUF7808"/>
</dbReference>
<keyword evidence="2" id="KW-0732">Signal</keyword>
<accession>A0A3P8CR00</accession>
<feature type="domain" description="DUF7808" evidence="3">
    <location>
        <begin position="32"/>
        <end position="133"/>
    </location>
</feature>